<dbReference type="EMBL" id="OCST01000003">
    <property type="protein sequence ID" value="SOE66764.1"/>
    <property type="molecule type" value="Genomic_DNA"/>
</dbReference>
<organism evidence="2 3">
    <name type="scientific">Salinibacterium xinjiangense</name>
    <dbReference type="NCBI Taxonomy" id="386302"/>
    <lineage>
        <taxon>Bacteria</taxon>
        <taxon>Bacillati</taxon>
        <taxon>Actinomycetota</taxon>
        <taxon>Actinomycetes</taxon>
        <taxon>Micrococcales</taxon>
        <taxon>Microbacteriaceae</taxon>
        <taxon>Salinibacterium</taxon>
    </lineage>
</organism>
<feature type="compositionally biased region" description="Polar residues" evidence="1">
    <location>
        <begin position="163"/>
        <end position="180"/>
    </location>
</feature>
<sequence length="214" mass="23351">MSTTLPRSPWAARTSPPPRLRVSEMKPWCCALATLARLHAPGVLRSMISGSPSHFSALQTRRSTRLPVNTIPSSKHHAMARPAKFWQRGWHAKSPALHGSHSLRREVRLGPAIPSSTGAPSRSRLDCRCRASGAMEKTRIAPLKARWVLPRVRVNRLRGVGQNSTTTRMMGNRHTYSSPPFQAGNGSRIVACGLHGESRTVTDSRAVRSASSAG</sequence>
<dbReference type="AlphaFoldDB" id="A0A2C8ZNL4"/>
<name>A0A2C8ZNL4_9MICO</name>
<feature type="region of interest" description="Disordered" evidence="1">
    <location>
        <begin position="163"/>
        <end position="183"/>
    </location>
</feature>
<evidence type="ECO:0000313" key="3">
    <source>
        <dbReference type="Proteomes" id="UP000219440"/>
    </source>
</evidence>
<keyword evidence="3" id="KW-1185">Reference proteome</keyword>
<gene>
    <name evidence="2" type="ORF">SAMN06296378_1791</name>
</gene>
<accession>A0A2C8ZNL4</accession>
<proteinExistence type="predicted"/>
<dbReference type="Proteomes" id="UP000219440">
    <property type="component" value="Unassembled WGS sequence"/>
</dbReference>
<evidence type="ECO:0000313" key="2">
    <source>
        <dbReference type="EMBL" id="SOE66764.1"/>
    </source>
</evidence>
<evidence type="ECO:0000256" key="1">
    <source>
        <dbReference type="SAM" id="MobiDB-lite"/>
    </source>
</evidence>
<reference evidence="2 3" key="1">
    <citation type="submission" date="2017-09" db="EMBL/GenBank/DDBJ databases">
        <authorList>
            <person name="Ehlers B."/>
            <person name="Leendertz F.H."/>
        </authorList>
    </citation>
    <scope>NUCLEOTIDE SEQUENCE [LARGE SCALE GENOMIC DNA]</scope>
    <source>
        <strain evidence="2 3">CGMCC 1.05381</strain>
    </source>
</reference>
<protein>
    <submittedName>
        <fullName evidence="2">Uncharacterized protein</fullName>
    </submittedName>
</protein>